<dbReference type="AlphaFoldDB" id="A0A951PA95"/>
<dbReference type="InterPro" id="IPR025296">
    <property type="entry name" value="DUF4158"/>
</dbReference>
<feature type="domain" description="DUF4158" evidence="1">
    <location>
        <begin position="3"/>
        <end position="83"/>
    </location>
</feature>
<protein>
    <submittedName>
        <fullName evidence="2">DUF4158 domain-containing protein</fullName>
    </submittedName>
</protein>
<name>A0A951PA95_9CYAN</name>
<sequence>MKRQWHTEELSEHWMLQPQAQKLLLGKTDGNRLAFILLLKFLQYEGCLPQQRQDIPKMVQDFAAQSLGVSGDILQDYDWLGRTADTKAKFGAISVFEKHQQKTVFTCGNG</sequence>
<dbReference type="Proteomes" id="UP000707356">
    <property type="component" value="Unassembled WGS sequence"/>
</dbReference>
<reference evidence="2" key="2">
    <citation type="journal article" date="2022" name="Microbiol. Resour. Announc.">
        <title>Metagenome Sequencing to Explore Phylogenomics of Terrestrial Cyanobacteria.</title>
        <authorList>
            <person name="Ward R.D."/>
            <person name="Stajich J.E."/>
            <person name="Johansen J.R."/>
            <person name="Huntemann M."/>
            <person name="Clum A."/>
            <person name="Foster B."/>
            <person name="Foster B."/>
            <person name="Roux S."/>
            <person name="Palaniappan K."/>
            <person name="Varghese N."/>
            <person name="Mukherjee S."/>
            <person name="Reddy T.B.K."/>
            <person name="Daum C."/>
            <person name="Copeland A."/>
            <person name="Chen I.A."/>
            <person name="Ivanova N.N."/>
            <person name="Kyrpides N.C."/>
            <person name="Shapiro N."/>
            <person name="Eloe-Fadrosh E.A."/>
            <person name="Pietrasiak N."/>
        </authorList>
    </citation>
    <scope>NUCLEOTIDE SEQUENCE</scope>
    <source>
        <strain evidence="2">GSE-TBD4-15B</strain>
    </source>
</reference>
<evidence type="ECO:0000313" key="3">
    <source>
        <dbReference type="Proteomes" id="UP000707356"/>
    </source>
</evidence>
<reference evidence="2" key="1">
    <citation type="submission" date="2021-05" db="EMBL/GenBank/DDBJ databases">
        <authorList>
            <person name="Pietrasiak N."/>
            <person name="Ward R."/>
            <person name="Stajich J.E."/>
            <person name="Kurbessoian T."/>
        </authorList>
    </citation>
    <scope>NUCLEOTIDE SEQUENCE</scope>
    <source>
        <strain evidence="2">GSE-TBD4-15B</strain>
    </source>
</reference>
<dbReference type="Pfam" id="PF13700">
    <property type="entry name" value="DUF4158"/>
    <property type="match status" value="1"/>
</dbReference>
<gene>
    <name evidence="2" type="ORF">KME07_08815</name>
</gene>
<comment type="caution">
    <text evidence="2">The sequence shown here is derived from an EMBL/GenBank/DDBJ whole genome shotgun (WGS) entry which is preliminary data.</text>
</comment>
<evidence type="ECO:0000313" key="2">
    <source>
        <dbReference type="EMBL" id="MBW4465528.1"/>
    </source>
</evidence>
<accession>A0A951PA95</accession>
<evidence type="ECO:0000259" key="1">
    <source>
        <dbReference type="Pfam" id="PF13700"/>
    </source>
</evidence>
<organism evidence="2 3">
    <name type="scientific">Pegethrix bostrychoides GSE-TBD4-15B</name>
    <dbReference type="NCBI Taxonomy" id="2839662"/>
    <lineage>
        <taxon>Bacteria</taxon>
        <taxon>Bacillati</taxon>
        <taxon>Cyanobacteriota</taxon>
        <taxon>Cyanophyceae</taxon>
        <taxon>Oculatellales</taxon>
        <taxon>Oculatellaceae</taxon>
        <taxon>Pegethrix</taxon>
    </lineage>
</organism>
<dbReference type="EMBL" id="JAHHHV010000047">
    <property type="protein sequence ID" value="MBW4465528.1"/>
    <property type="molecule type" value="Genomic_DNA"/>
</dbReference>
<proteinExistence type="predicted"/>